<proteinExistence type="predicted"/>
<reference evidence="3" key="2">
    <citation type="submission" date="2020-09" db="EMBL/GenBank/DDBJ databases">
        <authorList>
            <person name="Sun Q."/>
            <person name="Ohkuma M."/>
        </authorList>
    </citation>
    <scope>NUCLEOTIDE SEQUENCE</scope>
    <source>
        <strain evidence="3">JCM 12862</strain>
    </source>
</reference>
<sequence>MILGLLALHFVIKEHNYVSSLYFYTFPLPVIILLVLLFSIVLTKQWRRYNLIIASLLLLTWLSRSFKIHIPDTISKQDLEVVFWNASRDNTFEDAFKENGNIPDVLVLVESPKNNLQSFKKQYSNDYYYKSDKELFIFSKTPLDIISEKVSNYNTTVINFKTAGINFYAVDATGSPDVPRKWELTYINQSIKEKNNTVVLGDFNTPYESSYLKQLKTDFNQAFNKKGNGFRETWFYNLPLLSLDHIWVSKDLKILKTEKIHTFKSDHNILKTYIKR</sequence>
<evidence type="ECO:0000313" key="3">
    <source>
        <dbReference type="EMBL" id="GGK14303.1"/>
    </source>
</evidence>
<evidence type="ECO:0000259" key="2">
    <source>
        <dbReference type="Pfam" id="PF03372"/>
    </source>
</evidence>
<dbReference type="RefSeq" id="WP_188649788.1">
    <property type="nucleotide sequence ID" value="NZ_BMNR01000001.1"/>
</dbReference>
<dbReference type="Proteomes" id="UP000612329">
    <property type="component" value="Unassembled WGS sequence"/>
</dbReference>
<feature type="domain" description="Endonuclease/exonuclease/phosphatase" evidence="2">
    <location>
        <begin position="84"/>
        <end position="267"/>
    </location>
</feature>
<keyword evidence="1" id="KW-1133">Transmembrane helix</keyword>
<keyword evidence="4" id="KW-1185">Reference proteome</keyword>
<evidence type="ECO:0000313" key="4">
    <source>
        <dbReference type="Proteomes" id="UP000612329"/>
    </source>
</evidence>
<keyword evidence="1" id="KW-0812">Transmembrane</keyword>
<gene>
    <name evidence="3" type="ORF">GCM10007962_05680</name>
</gene>
<keyword evidence="1" id="KW-0472">Membrane</keyword>
<dbReference type="EMBL" id="BMNR01000001">
    <property type="protein sequence ID" value="GGK14303.1"/>
    <property type="molecule type" value="Genomic_DNA"/>
</dbReference>
<dbReference type="InterPro" id="IPR005135">
    <property type="entry name" value="Endo/exonuclease/phosphatase"/>
</dbReference>
<dbReference type="AlphaFoldDB" id="A0A8J3BJV6"/>
<dbReference type="SUPFAM" id="SSF56219">
    <property type="entry name" value="DNase I-like"/>
    <property type="match status" value="1"/>
</dbReference>
<dbReference type="Gene3D" id="3.60.10.10">
    <property type="entry name" value="Endonuclease/exonuclease/phosphatase"/>
    <property type="match status" value="1"/>
</dbReference>
<dbReference type="InterPro" id="IPR036691">
    <property type="entry name" value="Endo/exonu/phosph_ase_sf"/>
</dbReference>
<feature type="transmembrane region" description="Helical" evidence="1">
    <location>
        <begin position="20"/>
        <end position="42"/>
    </location>
</feature>
<protein>
    <recommendedName>
        <fullName evidence="2">Endonuclease/exonuclease/phosphatase domain-containing protein</fullName>
    </recommendedName>
</protein>
<accession>A0A8J3BJV6</accession>
<comment type="caution">
    <text evidence="3">The sequence shown here is derived from an EMBL/GenBank/DDBJ whole genome shotgun (WGS) entry which is preliminary data.</text>
</comment>
<reference evidence="3" key="1">
    <citation type="journal article" date="2014" name="Int. J. Syst. Evol. Microbiol.">
        <title>Complete genome sequence of Corynebacterium casei LMG S-19264T (=DSM 44701T), isolated from a smear-ripened cheese.</title>
        <authorList>
            <consortium name="US DOE Joint Genome Institute (JGI-PGF)"/>
            <person name="Walter F."/>
            <person name="Albersmeier A."/>
            <person name="Kalinowski J."/>
            <person name="Ruckert C."/>
        </authorList>
    </citation>
    <scope>NUCLEOTIDE SEQUENCE</scope>
    <source>
        <strain evidence="3">JCM 12862</strain>
    </source>
</reference>
<evidence type="ECO:0000256" key="1">
    <source>
        <dbReference type="SAM" id="Phobius"/>
    </source>
</evidence>
<organism evidence="3 4">
    <name type="scientific">Yeosuana aromativorans</name>
    <dbReference type="NCBI Taxonomy" id="288019"/>
    <lineage>
        <taxon>Bacteria</taxon>
        <taxon>Pseudomonadati</taxon>
        <taxon>Bacteroidota</taxon>
        <taxon>Flavobacteriia</taxon>
        <taxon>Flavobacteriales</taxon>
        <taxon>Flavobacteriaceae</taxon>
        <taxon>Yeosuana</taxon>
    </lineage>
</organism>
<dbReference type="Pfam" id="PF03372">
    <property type="entry name" value="Exo_endo_phos"/>
    <property type="match status" value="1"/>
</dbReference>
<dbReference type="GO" id="GO:0003824">
    <property type="term" value="F:catalytic activity"/>
    <property type="evidence" value="ECO:0007669"/>
    <property type="project" value="InterPro"/>
</dbReference>
<name>A0A8J3BJV6_9FLAO</name>